<dbReference type="EMBL" id="VAHF01000012">
    <property type="protein sequence ID" value="TXG49129.1"/>
    <property type="molecule type" value="Genomic_DNA"/>
</dbReference>
<dbReference type="Proteomes" id="UP000323000">
    <property type="component" value="Chromosome 12"/>
</dbReference>
<protein>
    <submittedName>
        <fullName evidence="1">Uncharacterized protein</fullName>
    </submittedName>
</protein>
<proteinExistence type="predicted"/>
<dbReference type="OrthoDB" id="1710516at2759"/>
<organism evidence="1 2">
    <name type="scientific">Acer yangbiense</name>
    <dbReference type="NCBI Taxonomy" id="1000413"/>
    <lineage>
        <taxon>Eukaryota</taxon>
        <taxon>Viridiplantae</taxon>
        <taxon>Streptophyta</taxon>
        <taxon>Embryophyta</taxon>
        <taxon>Tracheophyta</taxon>
        <taxon>Spermatophyta</taxon>
        <taxon>Magnoliopsida</taxon>
        <taxon>eudicotyledons</taxon>
        <taxon>Gunneridae</taxon>
        <taxon>Pentapetalae</taxon>
        <taxon>rosids</taxon>
        <taxon>malvids</taxon>
        <taxon>Sapindales</taxon>
        <taxon>Sapindaceae</taxon>
        <taxon>Hippocastanoideae</taxon>
        <taxon>Acereae</taxon>
        <taxon>Acer</taxon>
    </lineage>
</organism>
<evidence type="ECO:0000313" key="2">
    <source>
        <dbReference type="Proteomes" id="UP000323000"/>
    </source>
</evidence>
<keyword evidence="2" id="KW-1185">Reference proteome</keyword>
<name>A0A5C7GX81_9ROSI</name>
<gene>
    <name evidence="1" type="ORF">EZV62_025004</name>
</gene>
<evidence type="ECO:0000313" key="1">
    <source>
        <dbReference type="EMBL" id="TXG49129.1"/>
    </source>
</evidence>
<sequence length="97" mass="11243">MNAVSWWLDMGASQSSNRCLNWKILHNIATAEYFRPSGMVVQIQRRYNYLNDLPSLDPELYCHLIILKVTLMLLSFFKIYLSINLSLWLGISIGGVY</sequence>
<accession>A0A5C7GX81</accession>
<comment type="caution">
    <text evidence="1">The sequence shown here is derived from an EMBL/GenBank/DDBJ whole genome shotgun (WGS) entry which is preliminary data.</text>
</comment>
<reference evidence="2" key="1">
    <citation type="journal article" date="2019" name="Gigascience">
        <title>De novo genome assembly of the endangered Acer yangbiense, a plant species with extremely small populations endemic to Yunnan Province, China.</title>
        <authorList>
            <person name="Yang J."/>
            <person name="Wariss H.M."/>
            <person name="Tao L."/>
            <person name="Zhang R."/>
            <person name="Yun Q."/>
            <person name="Hollingsworth P."/>
            <person name="Dao Z."/>
            <person name="Luo G."/>
            <person name="Guo H."/>
            <person name="Ma Y."/>
            <person name="Sun W."/>
        </authorList>
    </citation>
    <scope>NUCLEOTIDE SEQUENCE [LARGE SCALE GENOMIC DNA]</scope>
    <source>
        <strain evidence="2">cv. Malutang</strain>
    </source>
</reference>
<dbReference type="AlphaFoldDB" id="A0A5C7GX81"/>